<organism evidence="14 15">
    <name type="scientific">Chryseolinea lacunae</name>
    <dbReference type="NCBI Taxonomy" id="2801331"/>
    <lineage>
        <taxon>Bacteria</taxon>
        <taxon>Pseudomonadati</taxon>
        <taxon>Bacteroidota</taxon>
        <taxon>Cytophagia</taxon>
        <taxon>Cytophagales</taxon>
        <taxon>Fulvivirgaceae</taxon>
        <taxon>Chryseolinea</taxon>
    </lineage>
</organism>
<dbReference type="InterPro" id="IPR005804">
    <property type="entry name" value="FA_desaturase_dom"/>
</dbReference>
<evidence type="ECO:0000256" key="5">
    <source>
        <dbReference type="ARBA" id="ARBA00022692"/>
    </source>
</evidence>
<dbReference type="CDD" id="cd03512">
    <property type="entry name" value="Alkane-hydroxylase"/>
    <property type="match status" value="1"/>
</dbReference>
<keyword evidence="4" id="KW-0997">Cell inner membrane</keyword>
<keyword evidence="11 12" id="KW-0472">Membrane</keyword>
<evidence type="ECO:0000256" key="10">
    <source>
        <dbReference type="ARBA" id="ARBA00023033"/>
    </source>
</evidence>
<dbReference type="EMBL" id="JAERRB010000005">
    <property type="protein sequence ID" value="MBL0742809.1"/>
    <property type="molecule type" value="Genomic_DNA"/>
</dbReference>
<keyword evidence="8" id="KW-0560">Oxidoreductase</keyword>
<dbReference type="PANTHER" id="PTHR38674:SF1">
    <property type="entry name" value="ALKANE 1-MONOOXYGENASE 1"/>
    <property type="match status" value="1"/>
</dbReference>
<gene>
    <name evidence="14" type="ORF">JI741_16400</name>
</gene>
<dbReference type="PANTHER" id="PTHR38674">
    <property type="entry name" value="ALKANE 1-MONOOXYGENASE 1"/>
    <property type="match status" value="1"/>
</dbReference>
<dbReference type="InterPro" id="IPR033885">
    <property type="entry name" value="AlkB/XylM"/>
</dbReference>
<evidence type="ECO:0000256" key="4">
    <source>
        <dbReference type="ARBA" id="ARBA00022519"/>
    </source>
</evidence>
<feature type="transmembrane region" description="Helical" evidence="12">
    <location>
        <begin position="72"/>
        <end position="92"/>
    </location>
</feature>
<keyword evidence="15" id="KW-1185">Reference proteome</keyword>
<evidence type="ECO:0000256" key="2">
    <source>
        <dbReference type="ARBA" id="ARBA00010823"/>
    </source>
</evidence>
<feature type="transmembrane region" description="Helical" evidence="12">
    <location>
        <begin position="104"/>
        <end position="123"/>
    </location>
</feature>
<evidence type="ECO:0000256" key="9">
    <source>
        <dbReference type="ARBA" id="ARBA00023004"/>
    </source>
</evidence>
<dbReference type="Proteomes" id="UP000613030">
    <property type="component" value="Unassembled WGS sequence"/>
</dbReference>
<evidence type="ECO:0000256" key="6">
    <source>
        <dbReference type="ARBA" id="ARBA00022723"/>
    </source>
</evidence>
<feature type="transmembrane region" description="Helical" evidence="12">
    <location>
        <begin position="213"/>
        <end position="231"/>
    </location>
</feature>
<name>A0ABS1KTS1_9BACT</name>
<evidence type="ECO:0000256" key="8">
    <source>
        <dbReference type="ARBA" id="ARBA00023002"/>
    </source>
</evidence>
<evidence type="ECO:0000256" key="12">
    <source>
        <dbReference type="SAM" id="Phobius"/>
    </source>
</evidence>
<dbReference type="Pfam" id="PF00487">
    <property type="entry name" value="FA_desaturase"/>
    <property type="match status" value="1"/>
</dbReference>
<comment type="similarity">
    <text evidence="2">Belongs to the fatty acid desaturase type 1 family. AlkB subfamily.</text>
</comment>
<accession>A0ABS1KTS1</accession>
<feature type="transmembrane region" description="Helical" evidence="12">
    <location>
        <begin position="238"/>
        <end position="257"/>
    </location>
</feature>
<proteinExistence type="inferred from homology"/>
<feature type="transmembrane region" description="Helical" evidence="12">
    <location>
        <begin position="329"/>
        <end position="347"/>
    </location>
</feature>
<evidence type="ECO:0000313" key="14">
    <source>
        <dbReference type="EMBL" id="MBL0742809.1"/>
    </source>
</evidence>
<evidence type="ECO:0000259" key="13">
    <source>
        <dbReference type="Pfam" id="PF00487"/>
    </source>
</evidence>
<feature type="transmembrane region" description="Helical" evidence="12">
    <location>
        <begin position="32"/>
        <end position="51"/>
    </location>
</feature>
<reference evidence="14 15" key="1">
    <citation type="submission" date="2021-01" db="EMBL/GenBank/DDBJ databases">
        <title>Chryseolinea sp. Jin1 Genome sequencing and assembly.</title>
        <authorList>
            <person name="Kim I."/>
        </authorList>
    </citation>
    <scope>NUCLEOTIDE SEQUENCE [LARGE SCALE GENOMIC DNA]</scope>
    <source>
        <strain evidence="14 15">Jin1</strain>
    </source>
</reference>
<keyword evidence="7 12" id="KW-1133">Transmembrane helix</keyword>
<comment type="caution">
    <text evidence="14">The sequence shown here is derived from an EMBL/GenBank/DDBJ whole genome shotgun (WGS) entry which is preliminary data.</text>
</comment>
<comment type="subcellular location">
    <subcellularLocation>
        <location evidence="1">Cell inner membrane</location>
        <topology evidence="1">Multi-pass membrane protein</topology>
    </subcellularLocation>
</comment>
<sequence>MKTMLRKIGFFTAFIIPALTVWGFYLGNLWNFLPIVFSFLLLPFIDQLLGTDTSNVPETNAKVVGEEFYYRFVTYVWTYFQVAFLVWGAYAVTSGKIDTAVEGIGFVISFSLVTGGIGITVAHELGHKKSALERFYGKLLLITVCYGHFYIEHNRGHHVAVATPADPATARKDEPFYHFWVRSVFKGYAHAWNLEKESLHRKQHSTWSVKNEMLWFAVLPVVFCGVLTFAFSYRAGHFVWQVPAFFFAQSFFAFTLLELVNYVEHYGIVRREIAPGKYERVNPLHSWNASHLISNFFLFQLQRHSDHHAYAHKRYQVLNHYDESPQLPFGYPTMIILALFPPVWFSLMNKRLAAWREDHATTFTRSSGVAS</sequence>
<keyword evidence="10" id="KW-0503">Monooxygenase</keyword>
<evidence type="ECO:0000313" key="15">
    <source>
        <dbReference type="Proteomes" id="UP000613030"/>
    </source>
</evidence>
<evidence type="ECO:0000256" key="3">
    <source>
        <dbReference type="ARBA" id="ARBA00022475"/>
    </source>
</evidence>
<feature type="domain" description="Fatty acid desaturase" evidence="13">
    <location>
        <begin position="109"/>
        <end position="334"/>
    </location>
</feature>
<dbReference type="RefSeq" id="WP_202011452.1">
    <property type="nucleotide sequence ID" value="NZ_JAERRB010000005.1"/>
</dbReference>
<evidence type="ECO:0000256" key="11">
    <source>
        <dbReference type="ARBA" id="ARBA00023136"/>
    </source>
</evidence>
<keyword evidence="6" id="KW-0479">Metal-binding</keyword>
<keyword evidence="9" id="KW-0408">Iron</keyword>
<evidence type="ECO:0000256" key="1">
    <source>
        <dbReference type="ARBA" id="ARBA00004429"/>
    </source>
</evidence>
<keyword evidence="5 12" id="KW-0812">Transmembrane</keyword>
<evidence type="ECO:0000256" key="7">
    <source>
        <dbReference type="ARBA" id="ARBA00022989"/>
    </source>
</evidence>
<protein>
    <submittedName>
        <fullName evidence="14">Alkane 1-monooxygenase</fullName>
    </submittedName>
</protein>
<keyword evidence="3" id="KW-1003">Cell membrane</keyword>